<feature type="active site" description="Proton acceptor" evidence="8">
    <location>
        <position position="47"/>
    </location>
</feature>
<reference evidence="10 11" key="1">
    <citation type="submission" date="2024-04" db="EMBL/GenBank/DDBJ databases">
        <title>Human intestinal bacterial collection.</title>
        <authorList>
            <person name="Pauvert C."/>
            <person name="Hitch T.C.A."/>
            <person name="Clavel T."/>
        </authorList>
    </citation>
    <scope>NUCLEOTIDE SEQUENCE [LARGE SCALE GENOMIC DNA]</scope>
    <source>
        <strain evidence="10 11">CLA-AA-H174</strain>
    </source>
</reference>
<keyword evidence="4 8" id="KW-0822">Tryptophan biosynthesis</keyword>
<dbReference type="PANTHER" id="PTHR43406">
    <property type="entry name" value="TRYPTOPHAN SYNTHASE, ALPHA CHAIN"/>
    <property type="match status" value="1"/>
</dbReference>
<organism evidence="10 11">
    <name type="scientific">Segatella sinensis</name>
    <dbReference type="NCBI Taxonomy" id="3085167"/>
    <lineage>
        <taxon>Bacteria</taxon>
        <taxon>Pseudomonadati</taxon>
        <taxon>Bacteroidota</taxon>
        <taxon>Bacteroidia</taxon>
        <taxon>Bacteroidales</taxon>
        <taxon>Prevotellaceae</taxon>
        <taxon>Segatella</taxon>
    </lineage>
</organism>
<comment type="similarity">
    <text evidence="8 9">Belongs to the TrpA family.</text>
</comment>
<evidence type="ECO:0000256" key="1">
    <source>
        <dbReference type="ARBA" id="ARBA00004733"/>
    </source>
</evidence>
<evidence type="ECO:0000256" key="5">
    <source>
        <dbReference type="ARBA" id="ARBA00023141"/>
    </source>
</evidence>
<dbReference type="Pfam" id="PF00290">
    <property type="entry name" value="Trp_syntA"/>
    <property type="match status" value="1"/>
</dbReference>
<dbReference type="Gene3D" id="3.20.20.70">
    <property type="entry name" value="Aldolase class I"/>
    <property type="match status" value="1"/>
</dbReference>
<dbReference type="SUPFAM" id="SSF51366">
    <property type="entry name" value="Ribulose-phoshate binding barrel"/>
    <property type="match status" value="1"/>
</dbReference>
<name>A0ABV1FV05_9BACT</name>
<dbReference type="InterPro" id="IPR002028">
    <property type="entry name" value="Trp_synthase_suA"/>
</dbReference>
<comment type="catalytic activity">
    <reaction evidence="7 8">
        <text>(1S,2R)-1-C-(indol-3-yl)glycerol 3-phosphate + L-serine = D-glyceraldehyde 3-phosphate + L-tryptophan + H2O</text>
        <dbReference type="Rhea" id="RHEA:10532"/>
        <dbReference type="ChEBI" id="CHEBI:15377"/>
        <dbReference type="ChEBI" id="CHEBI:33384"/>
        <dbReference type="ChEBI" id="CHEBI:57912"/>
        <dbReference type="ChEBI" id="CHEBI:58866"/>
        <dbReference type="ChEBI" id="CHEBI:59776"/>
        <dbReference type="EC" id="4.2.1.20"/>
    </reaction>
</comment>
<accession>A0ABV1FV05</accession>
<evidence type="ECO:0000256" key="9">
    <source>
        <dbReference type="RuleBase" id="RU003662"/>
    </source>
</evidence>
<dbReference type="GO" id="GO:0004834">
    <property type="term" value="F:tryptophan synthase activity"/>
    <property type="evidence" value="ECO:0007669"/>
    <property type="project" value="UniProtKB-EC"/>
</dbReference>
<dbReference type="RefSeq" id="WP_295024632.1">
    <property type="nucleotide sequence ID" value="NZ_JBBNFG020000007.1"/>
</dbReference>
<dbReference type="NCBIfam" id="TIGR00262">
    <property type="entry name" value="trpA"/>
    <property type="match status" value="1"/>
</dbReference>
<keyword evidence="3 8" id="KW-0028">Amino-acid biosynthesis</keyword>
<comment type="subunit">
    <text evidence="2 8">Tetramer of two alpha and two beta chains.</text>
</comment>
<evidence type="ECO:0000313" key="11">
    <source>
        <dbReference type="Proteomes" id="UP001465717"/>
    </source>
</evidence>
<evidence type="ECO:0000256" key="3">
    <source>
        <dbReference type="ARBA" id="ARBA00022605"/>
    </source>
</evidence>
<evidence type="ECO:0000256" key="2">
    <source>
        <dbReference type="ARBA" id="ARBA00011270"/>
    </source>
</evidence>
<comment type="caution">
    <text evidence="10">The sequence shown here is derived from an EMBL/GenBank/DDBJ whole genome shotgun (WGS) entry which is preliminary data.</text>
</comment>
<keyword evidence="5 8" id="KW-0057">Aromatic amino acid biosynthesis</keyword>
<evidence type="ECO:0000256" key="6">
    <source>
        <dbReference type="ARBA" id="ARBA00023239"/>
    </source>
</evidence>
<dbReference type="HAMAP" id="MF_00131">
    <property type="entry name" value="Trp_synth_alpha"/>
    <property type="match status" value="1"/>
</dbReference>
<evidence type="ECO:0000256" key="8">
    <source>
        <dbReference type="HAMAP-Rule" id="MF_00131"/>
    </source>
</evidence>
<dbReference type="InterPro" id="IPR013785">
    <property type="entry name" value="Aldolase_TIM"/>
</dbReference>
<keyword evidence="11" id="KW-1185">Reference proteome</keyword>
<feature type="active site" description="Proton acceptor" evidence="8">
    <location>
        <position position="58"/>
    </location>
</feature>
<dbReference type="PROSITE" id="PS00167">
    <property type="entry name" value="TRP_SYNTHASE_ALPHA"/>
    <property type="match status" value="1"/>
</dbReference>
<dbReference type="EC" id="4.2.1.20" evidence="8"/>
<dbReference type="PANTHER" id="PTHR43406:SF1">
    <property type="entry name" value="TRYPTOPHAN SYNTHASE ALPHA CHAIN, CHLOROPLASTIC"/>
    <property type="match status" value="1"/>
</dbReference>
<evidence type="ECO:0000313" key="10">
    <source>
        <dbReference type="EMBL" id="MEQ2506982.1"/>
    </source>
</evidence>
<dbReference type="InterPro" id="IPR011060">
    <property type="entry name" value="RibuloseP-bd_barrel"/>
</dbReference>
<evidence type="ECO:0000256" key="4">
    <source>
        <dbReference type="ARBA" id="ARBA00022822"/>
    </source>
</evidence>
<gene>
    <name evidence="8 10" type="primary">trpA</name>
    <name evidence="10" type="ORF">AAAT87_01645</name>
</gene>
<keyword evidence="6 8" id="KW-0456">Lyase</keyword>
<comment type="function">
    <text evidence="8">The alpha subunit is responsible for the aldol cleavage of indoleglycerol phosphate to indole and glyceraldehyde 3-phosphate.</text>
</comment>
<sequence length="258" mass="28296">MNKINALFANNKDRKLLSLYFCAGCPTLEGTGDVIKAMERKGIDMIEVGIPFSDPLADGPVIQSAGTKALKNGMTVKKLFAQLKAIKNEVQLPLVLMGYLNPIMHYGIEKFFQSCVESGVSGTIIPDLPFDDYLKVVKPIADKYDIRVIMMITPETSEERIRFIDEHTDGFIYMVSSASITGAQSSFGDAKLAYFNHINAMNLRNPRMIGFGISNKQTLTSAQDNAAGAIIGSKFVTLLNEVGCPDQALDLLFEALKK</sequence>
<protein>
    <recommendedName>
        <fullName evidence="8">Tryptophan synthase alpha chain</fullName>
        <ecNumber evidence="8">4.2.1.20</ecNumber>
    </recommendedName>
</protein>
<evidence type="ECO:0000256" key="7">
    <source>
        <dbReference type="ARBA" id="ARBA00049047"/>
    </source>
</evidence>
<dbReference type="CDD" id="cd04724">
    <property type="entry name" value="Tryptophan_synthase_alpha"/>
    <property type="match status" value="1"/>
</dbReference>
<dbReference type="Proteomes" id="UP001465717">
    <property type="component" value="Unassembled WGS sequence"/>
</dbReference>
<comment type="pathway">
    <text evidence="1 8">Amino-acid biosynthesis; L-tryptophan biosynthesis; L-tryptophan from chorismate: step 5/5.</text>
</comment>
<proteinExistence type="inferred from homology"/>
<dbReference type="EMBL" id="JBBNGE010000003">
    <property type="protein sequence ID" value="MEQ2506982.1"/>
    <property type="molecule type" value="Genomic_DNA"/>
</dbReference>
<dbReference type="InterPro" id="IPR018204">
    <property type="entry name" value="Trp_synthase_alpha_AS"/>
</dbReference>